<dbReference type="OrthoDB" id="10361658at2759"/>
<keyword evidence="2" id="KW-1185">Reference proteome</keyword>
<organism evidence="1 2">
    <name type="scientific">Cetraspora pellucida</name>
    <dbReference type="NCBI Taxonomy" id="1433469"/>
    <lineage>
        <taxon>Eukaryota</taxon>
        <taxon>Fungi</taxon>
        <taxon>Fungi incertae sedis</taxon>
        <taxon>Mucoromycota</taxon>
        <taxon>Glomeromycotina</taxon>
        <taxon>Glomeromycetes</taxon>
        <taxon>Diversisporales</taxon>
        <taxon>Gigasporaceae</taxon>
        <taxon>Cetraspora</taxon>
    </lineage>
</organism>
<protein>
    <submittedName>
        <fullName evidence="1">4445_t:CDS:1</fullName>
    </submittedName>
</protein>
<comment type="caution">
    <text evidence="1">The sequence shown here is derived from an EMBL/GenBank/DDBJ whole genome shotgun (WGS) entry which is preliminary data.</text>
</comment>
<dbReference type="AlphaFoldDB" id="A0A9N9E4E2"/>
<feature type="non-terminal residue" evidence="1">
    <location>
        <position position="83"/>
    </location>
</feature>
<gene>
    <name evidence="1" type="ORF">CPELLU_LOCUS9740</name>
</gene>
<sequence length="83" mass="9805">MQAENFIEADHSIKTDIMPSDNKIITAILNRNCNENDKNEPEVHISYKEVIISINNILHFIDQENRFKVDESFVQKLNRFKKD</sequence>
<dbReference type="Proteomes" id="UP000789759">
    <property type="component" value="Unassembled WGS sequence"/>
</dbReference>
<reference evidence="1" key="1">
    <citation type="submission" date="2021-06" db="EMBL/GenBank/DDBJ databases">
        <authorList>
            <person name="Kallberg Y."/>
            <person name="Tangrot J."/>
            <person name="Rosling A."/>
        </authorList>
    </citation>
    <scope>NUCLEOTIDE SEQUENCE</scope>
    <source>
        <strain evidence="1">FL966</strain>
    </source>
</reference>
<evidence type="ECO:0000313" key="2">
    <source>
        <dbReference type="Proteomes" id="UP000789759"/>
    </source>
</evidence>
<dbReference type="EMBL" id="CAJVQA010007637">
    <property type="protein sequence ID" value="CAG8659643.1"/>
    <property type="molecule type" value="Genomic_DNA"/>
</dbReference>
<evidence type="ECO:0000313" key="1">
    <source>
        <dbReference type="EMBL" id="CAG8659643.1"/>
    </source>
</evidence>
<accession>A0A9N9E4E2</accession>
<name>A0A9N9E4E2_9GLOM</name>
<proteinExistence type="predicted"/>